<feature type="compositionally biased region" description="Basic and acidic residues" evidence="1">
    <location>
        <begin position="786"/>
        <end position="803"/>
    </location>
</feature>
<feature type="region of interest" description="Disordered" evidence="1">
    <location>
        <begin position="2290"/>
        <end position="2360"/>
    </location>
</feature>
<keyword evidence="3" id="KW-1185">Reference proteome</keyword>
<feature type="compositionally biased region" description="Basic and acidic residues" evidence="1">
    <location>
        <begin position="944"/>
        <end position="961"/>
    </location>
</feature>
<name>A0ABC8LAX9_ERUVS</name>
<feature type="compositionally biased region" description="Basic and acidic residues" evidence="1">
    <location>
        <begin position="1543"/>
        <end position="1596"/>
    </location>
</feature>
<protein>
    <recommendedName>
        <fullName evidence="4">Titin-like</fullName>
    </recommendedName>
</protein>
<evidence type="ECO:0000313" key="2">
    <source>
        <dbReference type="EMBL" id="CAH8380277.1"/>
    </source>
</evidence>
<feature type="region of interest" description="Disordered" evidence="1">
    <location>
        <begin position="2436"/>
        <end position="2464"/>
    </location>
</feature>
<feature type="region of interest" description="Disordered" evidence="1">
    <location>
        <begin position="2189"/>
        <end position="2253"/>
    </location>
</feature>
<feature type="region of interest" description="Disordered" evidence="1">
    <location>
        <begin position="1377"/>
        <end position="1415"/>
    </location>
</feature>
<feature type="region of interest" description="Disordered" evidence="1">
    <location>
        <begin position="666"/>
        <end position="1107"/>
    </location>
</feature>
<feature type="region of interest" description="Disordered" evidence="1">
    <location>
        <begin position="2706"/>
        <end position="2743"/>
    </location>
</feature>
<dbReference type="EMBL" id="CAKOAT010486266">
    <property type="protein sequence ID" value="CAH8380277.1"/>
    <property type="molecule type" value="Genomic_DNA"/>
</dbReference>
<reference evidence="2 3" key="1">
    <citation type="submission" date="2022-03" db="EMBL/GenBank/DDBJ databases">
        <authorList>
            <person name="Macdonald S."/>
            <person name="Ahmed S."/>
            <person name="Newling K."/>
        </authorList>
    </citation>
    <scope>NUCLEOTIDE SEQUENCE [LARGE SCALE GENOMIC DNA]</scope>
</reference>
<evidence type="ECO:0000256" key="1">
    <source>
        <dbReference type="SAM" id="MobiDB-lite"/>
    </source>
</evidence>
<feature type="compositionally biased region" description="Acidic residues" evidence="1">
    <location>
        <begin position="1699"/>
        <end position="1711"/>
    </location>
</feature>
<feature type="region of interest" description="Disordered" evidence="1">
    <location>
        <begin position="603"/>
        <end position="647"/>
    </location>
</feature>
<feature type="compositionally biased region" description="Basic and acidic residues" evidence="1">
    <location>
        <begin position="499"/>
        <end position="513"/>
    </location>
</feature>
<feature type="compositionally biased region" description="Basic and acidic residues" evidence="1">
    <location>
        <begin position="86"/>
        <end position="105"/>
    </location>
</feature>
<feature type="compositionally biased region" description="Basic and acidic residues" evidence="1">
    <location>
        <begin position="2589"/>
        <end position="2641"/>
    </location>
</feature>
<feature type="compositionally biased region" description="Basic and acidic residues" evidence="1">
    <location>
        <begin position="1311"/>
        <end position="1325"/>
    </location>
</feature>
<feature type="compositionally biased region" description="Basic and acidic residues" evidence="1">
    <location>
        <begin position="2223"/>
        <end position="2235"/>
    </location>
</feature>
<feature type="compositionally biased region" description="Basic and acidic residues" evidence="1">
    <location>
        <begin position="247"/>
        <end position="278"/>
    </location>
</feature>
<feature type="compositionally biased region" description="Basic and acidic residues" evidence="1">
    <location>
        <begin position="292"/>
        <end position="322"/>
    </location>
</feature>
<feature type="compositionally biased region" description="Basic and acidic residues" evidence="1">
    <location>
        <begin position="2292"/>
        <end position="2328"/>
    </location>
</feature>
<feature type="compositionally biased region" description="Basic and acidic residues" evidence="1">
    <location>
        <begin position="2650"/>
        <end position="2685"/>
    </location>
</feature>
<organism evidence="2 3">
    <name type="scientific">Eruca vesicaria subsp. sativa</name>
    <name type="common">Garden rocket</name>
    <name type="synonym">Eruca sativa</name>
    <dbReference type="NCBI Taxonomy" id="29727"/>
    <lineage>
        <taxon>Eukaryota</taxon>
        <taxon>Viridiplantae</taxon>
        <taxon>Streptophyta</taxon>
        <taxon>Embryophyta</taxon>
        <taxon>Tracheophyta</taxon>
        <taxon>Spermatophyta</taxon>
        <taxon>Magnoliopsida</taxon>
        <taxon>eudicotyledons</taxon>
        <taxon>Gunneridae</taxon>
        <taxon>Pentapetalae</taxon>
        <taxon>rosids</taxon>
        <taxon>malvids</taxon>
        <taxon>Brassicales</taxon>
        <taxon>Brassicaceae</taxon>
        <taxon>Brassiceae</taxon>
        <taxon>Eruca</taxon>
    </lineage>
</organism>
<feature type="compositionally biased region" description="Basic and acidic residues" evidence="1">
    <location>
        <begin position="867"/>
        <end position="890"/>
    </location>
</feature>
<feature type="compositionally biased region" description="Polar residues" evidence="1">
    <location>
        <begin position="669"/>
        <end position="683"/>
    </location>
</feature>
<feature type="compositionally biased region" description="Basic and acidic residues" evidence="1">
    <location>
        <begin position="2189"/>
        <end position="2216"/>
    </location>
</feature>
<feature type="compositionally biased region" description="Basic and acidic residues" evidence="1">
    <location>
        <begin position="112"/>
        <end position="172"/>
    </location>
</feature>
<feature type="region of interest" description="Disordered" evidence="1">
    <location>
        <begin position="1924"/>
        <end position="2105"/>
    </location>
</feature>
<feature type="compositionally biased region" description="Acidic residues" evidence="1">
    <location>
        <begin position="1214"/>
        <end position="1223"/>
    </location>
</feature>
<comment type="caution">
    <text evidence="2">The sequence shown here is derived from an EMBL/GenBank/DDBJ whole genome shotgun (WGS) entry which is preliminary data.</text>
</comment>
<feature type="compositionally biased region" description="Basic and acidic residues" evidence="1">
    <location>
        <begin position="813"/>
        <end position="828"/>
    </location>
</feature>
<feature type="compositionally biased region" description="Basic and acidic residues" evidence="1">
    <location>
        <begin position="1723"/>
        <end position="1734"/>
    </location>
</feature>
<feature type="compositionally biased region" description="Polar residues" evidence="1">
    <location>
        <begin position="2039"/>
        <end position="2053"/>
    </location>
</feature>
<feature type="region of interest" description="Disordered" evidence="1">
    <location>
        <begin position="2545"/>
        <end position="2688"/>
    </location>
</feature>
<dbReference type="PANTHER" id="PTHR35511">
    <property type="entry name" value="A-KINASE ANCHOR-LIKE PROTEIN"/>
    <property type="match status" value="1"/>
</dbReference>
<feature type="region of interest" description="Disordered" evidence="1">
    <location>
        <begin position="1193"/>
        <end position="1225"/>
    </location>
</feature>
<feature type="region of interest" description="Disordered" evidence="1">
    <location>
        <begin position="1166"/>
        <end position="1185"/>
    </location>
</feature>
<feature type="region of interest" description="Disordered" evidence="1">
    <location>
        <begin position="463"/>
        <end position="568"/>
    </location>
</feature>
<evidence type="ECO:0000313" key="3">
    <source>
        <dbReference type="Proteomes" id="UP001642260"/>
    </source>
</evidence>
<feature type="compositionally biased region" description="Basic and acidic residues" evidence="1">
    <location>
        <begin position="472"/>
        <end position="490"/>
    </location>
</feature>
<feature type="compositionally biased region" description="Basic and acidic residues" evidence="1">
    <location>
        <begin position="1985"/>
        <end position="1997"/>
    </location>
</feature>
<feature type="compositionally biased region" description="Basic and acidic residues" evidence="1">
    <location>
        <begin position="412"/>
        <end position="428"/>
    </location>
</feature>
<accession>A0ABC8LAX9</accession>
<feature type="compositionally biased region" description="Polar residues" evidence="1">
    <location>
        <begin position="225"/>
        <end position="234"/>
    </location>
</feature>
<evidence type="ECO:0008006" key="4">
    <source>
        <dbReference type="Google" id="ProtNLM"/>
    </source>
</evidence>
<dbReference type="Proteomes" id="UP001642260">
    <property type="component" value="Unassembled WGS sequence"/>
</dbReference>
<feature type="compositionally biased region" description="Basic and acidic residues" evidence="1">
    <location>
        <begin position="2346"/>
        <end position="2357"/>
    </location>
</feature>
<feature type="compositionally biased region" description="Basic and acidic residues" evidence="1">
    <location>
        <begin position="1075"/>
        <end position="1103"/>
    </location>
</feature>
<feature type="compositionally biased region" description="Basic and acidic residues" evidence="1">
    <location>
        <begin position="1056"/>
        <end position="1068"/>
    </location>
</feature>
<feature type="compositionally biased region" description="Basic residues" evidence="1">
    <location>
        <begin position="2717"/>
        <end position="2729"/>
    </location>
</feature>
<sequence length="2743" mass="306828">METGVVITQEPVFTKTSVEEAHAEVVLDHSTMDVDKVNLSTVLDNSTIQGEPEVAEVVNVSGETEESKHEKEQVMTTISVEGDNTIVKEKASETETDEKGTDDGKIVSTDMTIEKEREDETTQKAEKVNEKPETEEGQTETKHSQAEEKDISKASEDIPIKTDEVKEEKDSTTVKSSVNGTEIEHNETVSVEEISNIAKETAPEQETTTHEVETTERKDPEIVNNGETTVQESISTKEDAETVEAIKNSDDAEQVSREVVTEDKEKEEDIIHKKEEVQKGPTVIEAPTVHGEASKATEEHEHEHVLVRDIPQEETLVPKDETVNTSTVQESAILKTLETKSDETDAEPSLDLKEEEETVTPSDEGHETVKVVIEPPKPSTDQRSKDTEEDEHVLGSNMPHGEIFVTEAESLVTKEDKEKEDKEQEKRDMFEVPIDLALKAELMVEKKEEDQVSGVHSVERVLALNEPEAEETPVRKHSDVESGEQMEKSSLESPELSEETIKTEEVAPHREGQEEGSYGSETKEDTVAVPESIDLAPLQEESCLPNEQDDEVKSDEVIQVSSESPKGETLVEAKKIEVIKSNEEDEQVADNIQSILETVDTEPVKSNEKITVHESISLKDDSDTVEESKNPDDAEQVSHEVTGDREKEEDIIIHKALEVQESLAAVETPTIQGEDTQLKASKNTTEEHEHVLVTDIPQEETLVPKAETVNTSTVHESAEPSLGLKEKEETVQTVTSSDEVKESITLMEPPKLSPEQIPKDTEEDEQVLRSSKLQGDTIITEAESLVTKENKEQEDKKQEKTEGLQEVPTDLALKVDKEEVTDEKKEADEFAGGQNMERGRELNVSEADLVEQNITDDKQSIESPSEETSKTLDEKIQEKPEEKVPPHQEGQEEGSYGSETKEETVPVPESSKLKEKSQEERLLVITPFQEESFLPMKQDEEEIKEQIHEHEPANEEIKSDEVIQASSASPEGETLVEAKNNEETKDNEEEQVADKIQSILETVGTEPVKSNEDDITESLNSAGEEIQIKSKDGENVQLDETGEEKASSTPETSVNGREDEHNAIEEGISKNNEIIVHETNTEEIKNSEENSHEVTGDREKEEVQESPTVIETEVLQEDNIELKDSKDTMEYEHVLVRDMRQIDTLVTKVEDVNTSTVHKFEATTSKTLETTSDETEVGQETQKDIELSLELKEDKEKEETETVISSDEVRPSDQVDDVQTEESVEVKTMETLQVESTEETHENLLDVPFGVSEKLQPETVLVAKTESQDKTEEIPSDLVLKEEVKDEVDGTQVMGEQRDLEPNEPEAEQVDQTKTDEKLLGESVEKMQTSSLECPSEVSEENITTVGEKMEEKLQEEVTLQQKEETLSVQEIKNHGEEVSCLQQEPIEKYEPTNDQQSSVEEKSDEGIQISSEEHEGGFIVNAVKLEDIKENEEEQVVEEIVSETTEDEKVKKEEPIDQILSEEDAIKSHVTEDDNESLTSERKKGDVETTVRAKPQGETNVNEDETVDTSTVQEAAVSNTLETNINEAEAVHSPIGGEEEERQVTKEDTEPSLDLKGDKEHAEREMVDEVIKDESQGREESAEIKYKDRDTKLVDEPADEMQRPSLESPSEETSKTIDEKIEEEEVTLHQESEETVTVPESSELGVQAKEEEKEEESDQASAAPLSEEREAEDFKENEKEPVEASRPNGTESSKLVEEDKEILEVEEEVPSSETIPQETLSDDVRAIQLKREVNATTTESPEEEATVVQTRDVETSLTDKFSIEKVNSAEDGGETQTREVEENNIVDSNEKNDNETTLIAETRKEDEDKTEDASKTSENDCTKQQEFETPKVENKSQEVSETPAFISELEDKIPKQIEKIHEEEAQVVADQTSSLVEEIHEEEEETNEPHKVEALSGQNLPVEASHAHQPTEIVDKTANQVEEIHEEEEETNTVKLQQEEETLPTESVSSESFSERHVSAVTEESVGETKPKESGDQIESSTKFTKEEDEKEKDTQVAEIMKGQSLSHVPEDAGLEQKEELKGLGTLQHGAAMEDQDSVMNENSPSDFTFSNPIGEAEHGDENSSTLPVVGILKELQTTMEEKERGINNSEGGSSGNGLKSINAEPEALEKTLVGEETPASEIIEANMLQDSISRELEVVDDVEEQLQEETSADLSTQVLPGLIPSKQEEVRKQDDINASTLEKISLQEEKHPRDFEISKKERNAEAQETLKEEDQAFDIEEEKKNEVLQDEKLSTLSPEVNNNNQEDASELGVGLVEKDQEAHSVFGNAEEVNEVLTSENKITEPLSIVVEKELTEEHDKSQAASEDTKSSNEMDFTSEKIPKDQREEAEETVDASEKVQLQDQSKDFGQEKQSTDLKYVQGDLDDEMKDDGHDSVLAHKKDSDLIKEKELDYVKAEPEDAIKYGVSTEEKNMCEKIGQEATKEIYKEEFKQTHTATAVKEEIKEEEKETTDDNLNSMKNTDDGIKDYVLDSVVAQKKESGSIEEKKEADYMKTELEDAIKHGLPTEVNSNLSGKFGQEATKEIYQEECKQANAVTAIKEEIKEEKKETPEDFLNSMKNTYDATEKTKPEIQEIDKLSPVSETQENPPKEGDEVPTQQKREIADDVPKLENLKIAEEVQQKDGEYETEPIGKEPARKSLSDLIQNVKVTDKTEVATTEPRIEEEAKAKGDDEDGDEHKDDKTSPDSIVMVEAKDTVSIIKTQKKSHGILSGVGSKVKHSISKVKKALTGKSSHTTKPSSPQ</sequence>
<feature type="compositionally biased region" description="Basic and acidic residues" evidence="1">
    <location>
        <begin position="1400"/>
        <end position="1415"/>
    </location>
</feature>
<feature type="compositionally biased region" description="Basic and acidic residues" evidence="1">
    <location>
        <begin position="911"/>
        <end position="922"/>
    </location>
</feature>
<feature type="compositionally biased region" description="Basic and acidic residues" evidence="1">
    <location>
        <begin position="1480"/>
        <end position="1492"/>
    </location>
</feature>
<feature type="region of interest" description="Disordered" evidence="1">
    <location>
        <begin position="78"/>
        <end position="428"/>
    </location>
</feature>
<feature type="compositionally biased region" description="Basic and acidic residues" evidence="1">
    <location>
        <begin position="2010"/>
        <end position="2023"/>
    </location>
</feature>
<feature type="compositionally biased region" description="Polar residues" evidence="1">
    <location>
        <begin position="1509"/>
        <end position="1527"/>
    </location>
</feature>
<dbReference type="PANTHER" id="PTHR35511:SF2">
    <property type="entry name" value="A-KINASE ANCHOR-LIKE PROTEIN"/>
    <property type="match status" value="1"/>
</dbReference>
<feature type="region of interest" description="Disordered" evidence="1">
    <location>
        <begin position="1284"/>
        <end position="1340"/>
    </location>
</feature>
<feature type="compositionally biased region" description="Acidic residues" evidence="1">
    <location>
        <begin position="344"/>
        <end position="358"/>
    </location>
</feature>
<feature type="compositionally biased region" description="Basic and acidic residues" evidence="1">
    <location>
        <begin position="1802"/>
        <end position="1839"/>
    </location>
</feature>
<gene>
    <name evidence="2" type="ORF">ERUC_LOCUS33142</name>
</gene>
<proteinExistence type="predicted"/>
<feature type="compositionally biased region" description="Basic and acidic residues" evidence="1">
    <location>
        <begin position="207"/>
        <end position="221"/>
    </location>
</feature>
<feature type="compositionally biased region" description="Basic and acidic residues" evidence="1">
    <location>
        <begin position="1667"/>
        <end position="1684"/>
    </location>
</feature>
<feature type="region of interest" description="Disordered" evidence="1">
    <location>
        <begin position="1439"/>
        <end position="1846"/>
    </location>
</feature>
<feature type="compositionally biased region" description="Polar residues" evidence="1">
    <location>
        <begin position="2236"/>
        <end position="2248"/>
    </location>
</feature>
<feature type="compositionally biased region" description="Basic and acidic residues" evidence="1">
    <location>
        <begin position="2565"/>
        <end position="2578"/>
    </location>
</feature>
<feature type="compositionally biased region" description="Polar residues" evidence="1">
    <location>
        <begin position="2731"/>
        <end position="2743"/>
    </location>
</feature>